<dbReference type="PANTHER" id="PTHR36102">
    <property type="entry name" value="CHROMOSOME 10, WHOLE GENOME SHOTGUN SEQUENCE"/>
    <property type="match status" value="1"/>
</dbReference>
<dbReference type="EMBL" id="QGMK01000280">
    <property type="protein sequence ID" value="TVY82745.1"/>
    <property type="molecule type" value="Genomic_DNA"/>
</dbReference>
<dbReference type="PANTHER" id="PTHR36102:SF1">
    <property type="entry name" value="YDR124W-LIKE HELICAL BUNDLE DOMAIN-CONTAINING PROTEIN"/>
    <property type="match status" value="1"/>
</dbReference>
<dbReference type="GO" id="GO:0003700">
    <property type="term" value="F:DNA-binding transcription factor activity"/>
    <property type="evidence" value="ECO:0007669"/>
    <property type="project" value="InterPro"/>
</dbReference>
<organism evidence="3 4">
    <name type="scientific">Lachnellula suecica</name>
    <dbReference type="NCBI Taxonomy" id="602035"/>
    <lineage>
        <taxon>Eukaryota</taxon>
        <taxon>Fungi</taxon>
        <taxon>Dikarya</taxon>
        <taxon>Ascomycota</taxon>
        <taxon>Pezizomycotina</taxon>
        <taxon>Leotiomycetes</taxon>
        <taxon>Helotiales</taxon>
        <taxon>Lachnaceae</taxon>
        <taxon>Lachnellula</taxon>
    </lineage>
</organism>
<feature type="region of interest" description="Disordered" evidence="1">
    <location>
        <begin position="346"/>
        <end position="410"/>
    </location>
</feature>
<dbReference type="InterPro" id="IPR021264">
    <property type="entry name" value="AFUB_079030/YDR124W-like"/>
</dbReference>
<evidence type="ECO:0000313" key="3">
    <source>
        <dbReference type="EMBL" id="TVY82745.1"/>
    </source>
</evidence>
<proteinExistence type="predicted"/>
<dbReference type="SUPFAM" id="SSF116768">
    <property type="entry name" value="DNA-binding domain of EIN3-like"/>
    <property type="match status" value="1"/>
</dbReference>
<gene>
    <name evidence="3" type="primary">YDR124W</name>
    <name evidence="3" type="ORF">LSUE1_G001420</name>
</gene>
<dbReference type="InterPro" id="IPR023278">
    <property type="entry name" value="Ethylene_insens-like_DNA-bd"/>
</dbReference>
<feature type="region of interest" description="Disordered" evidence="1">
    <location>
        <begin position="571"/>
        <end position="596"/>
    </location>
</feature>
<dbReference type="OrthoDB" id="5338458at2759"/>
<dbReference type="AlphaFoldDB" id="A0A8T9CAK3"/>
<reference evidence="3 4" key="1">
    <citation type="submission" date="2018-05" db="EMBL/GenBank/DDBJ databases">
        <title>Genome sequencing and assembly of the regulated plant pathogen Lachnellula willkommii and related sister species for the development of diagnostic species identification markers.</title>
        <authorList>
            <person name="Giroux E."/>
            <person name="Bilodeau G."/>
        </authorList>
    </citation>
    <scope>NUCLEOTIDE SEQUENCE [LARGE SCALE GENOMIC DNA]</scope>
    <source>
        <strain evidence="3 4">CBS 268.59</strain>
    </source>
</reference>
<feature type="domain" description="Subtelomeric hrmA-associated cluster protein AFUB-079030/YDR124W-like helical bundle" evidence="2">
    <location>
        <begin position="197"/>
        <end position="340"/>
    </location>
</feature>
<protein>
    <recommendedName>
        <fullName evidence="2">Subtelomeric hrmA-associated cluster protein AFUB-079030/YDR124W-like helical bundle domain-containing protein</fullName>
    </recommendedName>
</protein>
<feature type="compositionally biased region" description="Acidic residues" evidence="1">
    <location>
        <begin position="367"/>
        <end position="383"/>
    </location>
</feature>
<feature type="compositionally biased region" description="Polar residues" evidence="1">
    <location>
        <begin position="385"/>
        <end position="394"/>
    </location>
</feature>
<keyword evidence="4" id="KW-1185">Reference proteome</keyword>
<evidence type="ECO:0000259" key="2">
    <source>
        <dbReference type="Pfam" id="PF11001"/>
    </source>
</evidence>
<dbReference type="InterPro" id="IPR047092">
    <property type="entry name" value="AFUB_07903/YDR124W-like_hel"/>
</dbReference>
<dbReference type="Proteomes" id="UP000469558">
    <property type="component" value="Unassembled WGS sequence"/>
</dbReference>
<comment type="caution">
    <text evidence="3">The sequence shown here is derived from an EMBL/GenBank/DDBJ whole genome shotgun (WGS) entry which is preliminary data.</text>
</comment>
<name>A0A8T9CAK3_9HELO</name>
<accession>A0A8T9CAK3</accession>
<sequence>MVNVGRANPLTQGEFYSRENWNRSQTQYSDIQDARFSNPPIHGFSQGLLYNSVETALKEHAGIKVKDFALIVIDELGEEKIYSSAALKPHWPKIFNERFKRDFRQCAGWATGEGSYSNPAAYNQEGMYELEFDRGHDYRKHSTSGESSSELPRRYRPRQPRSDDSSDDLSSGKRKRTHYLPDEDTPMPPVQKYQYLKIGDEEEVTKFYNLRFRDMQQSACKVMGKAFVKLVEPKKQTHYPYTKGDPKAPPWWPSTGDQSVRHKEPDHLLKPERIRLLVHILRMIVEPRHKQCSTVQKLELDVRKLEEVTMEAMSNWFNDKEHSGNEEKRPFLKEIFKVAKQEERYRNGELDAGTSIPVRYGDRPGGDDSDGDEEGLKEEDNEQDNPTLSTNMSTPEGLVSPSMLQGPPHNSRFEAEAQTMIQQNRPLTLATRHPQSSHMEDQAGYMDPNYSRPISSYHPQSPIHQNHHDFRRPPFVTPSFPSPQQQTIFPGNWQIGNPNYCGVASSPQATLGIQLPAPQHSSMLPPMAHSNHYADGLPSTRHYDSGPVLGTLRTGSLGHPHAMQHQGHTFGEFLQDGGSFDSNDSDLKQEQHIRPS</sequence>
<evidence type="ECO:0000256" key="1">
    <source>
        <dbReference type="SAM" id="MobiDB-lite"/>
    </source>
</evidence>
<dbReference type="GO" id="GO:0005634">
    <property type="term" value="C:nucleus"/>
    <property type="evidence" value="ECO:0007669"/>
    <property type="project" value="InterPro"/>
</dbReference>
<dbReference type="Pfam" id="PF11001">
    <property type="entry name" value="AFUB_07903_YDR124W_hel"/>
    <property type="match status" value="1"/>
</dbReference>
<feature type="compositionally biased region" description="Basic and acidic residues" evidence="1">
    <location>
        <begin position="585"/>
        <end position="596"/>
    </location>
</feature>
<evidence type="ECO:0000313" key="4">
    <source>
        <dbReference type="Proteomes" id="UP000469558"/>
    </source>
</evidence>
<feature type="region of interest" description="Disordered" evidence="1">
    <location>
        <begin position="138"/>
        <end position="186"/>
    </location>
</feature>
<feature type="region of interest" description="Disordered" evidence="1">
    <location>
        <begin position="239"/>
        <end position="263"/>
    </location>
</feature>